<reference evidence="2" key="1">
    <citation type="journal article" date="2014" name="Science">
        <title>Ancient hybridizations among the ancestral genomes of bread wheat.</title>
        <authorList>
            <consortium name="International Wheat Genome Sequencing Consortium,"/>
            <person name="Marcussen T."/>
            <person name="Sandve S.R."/>
            <person name="Heier L."/>
            <person name="Spannagl M."/>
            <person name="Pfeifer M."/>
            <person name="Jakobsen K.S."/>
            <person name="Wulff B.B."/>
            <person name="Steuernagel B."/>
            <person name="Mayer K.F."/>
            <person name="Olsen O.A."/>
        </authorList>
    </citation>
    <scope>NUCLEOTIDE SEQUENCE [LARGE SCALE GENOMIC DNA]</scope>
    <source>
        <strain evidence="2">cv. AL8/78</strain>
    </source>
</reference>
<proteinExistence type="predicted"/>
<sequence length="82" mass="9182">ADEEQQDGSRCADGVDGIARLVKENSDLVKLLEERDKFIELSGAELQNLRLANWQLAQANSQMLAELNLGKNRVSWCFFGQS</sequence>
<dbReference type="PANTHER" id="PTHR34373:SF9">
    <property type="entry name" value="SHUGOSHIN 2"/>
    <property type="match status" value="1"/>
</dbReference>
<dbReference type="Proteomes" id="UP000015105">
    <property type="component" value="Chromosome 1D"/>
</dbReference>
<organism evidence="1 2">
    <name type="scientific">Aegilops tauschii subsp. strangulata</name>
    <name type="common">Goatgrass</name>
    <dbReference type="NCBI Taxonomy" id="200361"/>
    <lineage>
        <taxon>Eukaryota</taxon>
        <taxon>Viridiplantae</taxon>
        <taxon>Streptophyta</taxon>
        <taxon>Embryophyta</taxon>
        <taxon>Tracheophyta</taxon>
        <taxon>Spermatophyta</taxon>
        <taxon>Magnoliopsida</taxon>
        <taxon>Liliopsida</taxon>
        <taxon>Poales</taxon>
        <taxon>Poaceae</taxon>
        <taxon>BOP clade</taxon>
        <taxon>Pooideae</taxon>
        <taxon>Triticodae</taxon>
        <taxon>Triticeae</taxon>
        <taxon>Triticinae</taxon>
        <taxon>Aegilops</taxon>
    </lineage>
</organism>
<dbReference type="InterPro" id="IPR044693">
    <property type="entry name" value="SGO_plant"/>
</dbReference>
<reference evidence="1" key="5">
    <citation type="journal article" date="2021" name="G3 (Bethesda)">
        <title>Aegilops tauschii genome assembly Aet v5.0 features greater sequence contiguity and improved annotation.</title>
        <authorList>
            <person name="Wang L."/>
            <person name="Zhu T."/>
            <person name="Rodriguez J.C."/>
            <person name="Deal K.R."/>
            <person name="Dubcovsky J."/>
            <person name="McGuire P.E."/>
            <person name="Lux T."/>
            <person name="Spannagl M."/>
            <person name="Mayer K.F.X."/>
            <person name="Baldrich P."/>
            <person name="Meyers B.C."/>
            <person name="Huo N."/>
            <person name="Gu Y.Q."/>
            <person name="Zhou H."/>
            <person name="Devos K.M."/>
            <person name="Bennetzen J.L."/>
            <person name="Unver T."/>
            <person name="Budak H."/>
            <person name="Gulick P.J."/>
            <person name="Galiba G."/>
            <person name="Kalapos B."/>
            <person name="Nelson D.R."/>
            <person name="Li P."/>
            <person name="You F.M."/>
            <person name="Luo M.C."/>
            <person name="Dvorak J."/>
        </authorList>
    </citation>
    <scope>NUCLEOTIDE SEQUENCE [LARGE SCALE GENOMIC DNA]</scope>
    <source>
        <strain evidence="1">cv. AL8/78</strain>
    </source>
</reference>
<dbReference type="GO" id="GO:0000775">
    <property type="term" value="C:chromosome, centromeric region"/>
    <property type="evidence" value="ECO:0007669"/>
    <property type="project" value="InterPro"/>
</dbReference>
<dbReference type="GO" id="GO:0045144">
    <property type="term" value="P:meiotic sister chromatid segregation"/>
    <property type="evidence" value="ECO:0007669"/>
    <property type="project" value="InterPro"/>
</dbReference>
<dbReference type="AlphaFoldDB" id="A0A452YC21"/>
<accession>A0A452YC21</accession>
<evidence type="ECO:0000313" key="1">
    <source>
        <dbReference type="EnsemblPlants" id="AET1Gv20369000.2"/>
    </source>
</evidence>
<name>A0A452YC21_AEGTS</name>
<reference evidence="1" key="3">
    <citation type="journal article" date="2017" name="Nature">
        <title>Genome sequence of the progenitor of the wheat D genome Aegilops tauschii.</title>
        <authorList>
            <person name="Luo M.C."/>
            <person name="Gu Y.Q."/>
            <person name="Puiu D."/>
            <person name="Wang H."/>
            <person name="Twardziok S.O."/>
            <person name="Deal K.R."/>
            <person name="Huo N."/>
            <person name="Zhu T."/>
            <person name="Wang L."/>
            <person name="Wang Y."/>
            <person name="McGuire P.E."/>
            <person name="Liu S."/>
            <person name="Long H."/>
            <person name="Ramasamy R.K."/>
            <person name="Rodriguez J.C."/>
            <person name="Van S.L."/>
            <person name="Yuan L."/>
            <person name="Wang Z."/>
            <person name="Xia Z."/>
            <person name="Xiao L."/>
            <person name="Anderson O.D."/>
            <person name="Ouyang S."/>
            <person name="Liang Y."/>
            <person name="Zimin A.V."/>
            <person name="Pertea G."/>
            <person name="Qi P."/>
            <person name="Bennetzen J.L."/>
            <person name="Dai X."/>
            <person name="Dawson M.W."/>
            <person name="Muller H.G."/>
            <person name="Kugler K."/>
            <person name="Rivarola-Duarte L."/>
            <person name="Spannagl M."/>
            <person name="Mayer K.F.X."/>
            <person name="Lu F.H."/>
            <person name="Bevan M.W."/>
            <person name="Leroy P."/>
            <person name="Li P."/>
            <person name="You F.M."/>
            <person name="Sun Q."/>
            <person name="Liu Z."/>
            <person name="Lyons E."/>
            <person name="Wicker T."/>
            <person name="Salzberg S.L."/>
            <person name="Devos K.M."/>
            <person name="Dvorak J."/>
        </authorList>
    </citation>
    <scope>NUCLEOTIDE SEQUENCE [LARGE SCALE GENOMIC DNA]</scope>
    <source>
        <strain evidence="1">cv. AL8/78</strain>
    </source>
</reference>
<reference evidence="2" key="2">
    <citation type="journal article" date="2017" name="Nat. Plants">
        <title>The Aegilops tauschii genome reveals multiple impacts of transposons.</title>
        <authorList>
            <person name="Zhao G."/>
            <person name="Zou C."/>
            <person name="Li K."/>
            <person name="Wang K."/>
            <person name="Li T."/>
            <person name="Gao L."/>
            <person name="Zhang X."/>
            <person name="Wang H."/>
            <person name="Yang Z."/>
            <person name="Liu X."/>
            <person name="Jiang W."/>
            <person name="Mao L."/>
            <person name="Kong X."/>
            <person name="Jiao Y."/>
            <person name="Jia J."/>
        </authorList>
    </citation>
    <scope>NUCLEOTIDE SEQUENCE [LARGE SCALE GENOMIC DNA]</scope>
    <source>
        <strain evidence="2">cv. AL8/78</strain>
    </source>
</reference>
<protein>
    <submittedName>
        <fullName evidence="1">Uncharacterized protein</fullName>
    </submittedName>
</protein>
<dbReference type="Gramene" id="AET1Gv20369000.2">
    <property type="protein sequence ID" value="AET1Gv20369000.2"/>
    <property type="gene ID" value="AET1Gv20369000"/>
</dbReference>
<dbReference type="PANTHER" id="PTHR34373">
    <property type="entry name" value="SHUGOSHIN 2"/>
    <property type="match status" value="1"/>
</dbReference>
<dbReference type="GO" id="GO:0034090">
    <property type="term" value="P:maintenance of meiotic sister chromatid cohesion"/>
    <property type="evidence" value="ECO:0007669"/>
    <property type="project" value="InterPro"/>
</dbReference>
<dbReference type="EnsemblPlants" id="AET1Gv20369000.2">
    <property type="protein sequence ID" value="AET1Gv20369000.2"/>
    <property type="gene ID" value="AET1Gv20369000"/>
</dbReference>
<evidence type="ECO:0000313" key="2">
    <source>
        <dbReference type="Proteomes" id="UP000015105"/>
    </source>
</evidence>
<keyword evidence="2" id="KW-1185">Reference proteome</keyword>
<reference evidence="1" key="4">
    <citation type="submission" date="2019-03" db="UniProtKB">
        <authorList>
            <consortium name="EnsemblPlants"/>
        </authorList>
    </citation>
    <scope>IDENTIFICATION</scope>
</reference>